<dbReference type="Pfam" id="PF06439">
    <property type="entry name" value="3keto-disac_hyd"/>
    <property type="match status" value="1"/>
</dbReference>
<sequence length="222" mass="25198">MSTHLKYIFIFLLISTTSTILRAQNKLFNGKNLKGWYAYEPKTGKHSNAADIFRVEDKMIRLYGDKLGYVMTEKSFKNFQLTVTFRWNTDTTITRKSTKRNSGIMYLVPTSTKDTLWPKGIQYQVKEGGTGDFVLLQEVTLLVKGKQTEPGKSVTSARFADAEKPVGEWNTAVITVKEGIVKQELNGKLVNEGTLTEPIEGKILLQYEGFPIDFSKIELRKL</sequence>
<comment type="caution">
    <text evidence="2">The sequence shown here is derived from an EMBL/GenBank/DDBJ whole genome shotgun (WGS) entry which is preliminary data.</text>
</comment>
<name>A0ABT6Y877_9BACT</name>
<organism evidence="2 3">
    <name type="scientific">Flectobacillus roseus</name>
    <dbReference type="NCBI Taxonomy" id="502259"/>
    <lineage>
        <taxon>Bacteria</taxon>
        <taxon>Pseudomonadati</taxon>
        <taxon>Bacteroidota</taxon>
        <taxon>Cytophagia</taxon>
        <taxon>Cytophagales</taxon>
        <taxon>Flectobacillaceae</taxon>
        <taxon>Flectobacillus</taxon>
    </lineage>
</organism>
<dbReference type="InterPro" id="IPR010496">
    <property type="entry name" value="AL/BT2_dom"/>
</dbReference>
<reference evidence="2 3" key="1">
    <citation type="submission" date="2023-05" db="EMBL/GenBank/DDBJ databases">
        <title>Novel species of genus Flectobacillus isolated from stream in China.</title>
        <authorList>
            <person name="Lu H."/>
        </authorList>
    </citation>
    <scope>NUCLEOTIDE SEQUENCE [LARGE SCALE GENOMIC DNA]</scope>
    <source>
        <strain evidence="2 3">KCTC 42575</strain>
    </source>
</reference>
<dbReference type="Gene3D" id="2.60.120.560">
    <property type="entry name" value="Exo-inulinase, domain 1"/>
    <property type="match status" value="1"/>
</dbReference>
<protein>
    <submittedName>
        <fullName evidence="2">DUF1080 domain-containing protein</fullName>
    </submittedName>
</protein>
<evidence type="ECO:0000313" key="3">
    <source>
        <dbReference type="Proteomes" id="UP001236507"/>
    </source>
</evidence>
<dbReference type="Proteomes" id="UP001236507">
    <property type="component" value="Unassembled WGS sequence"/>
</dbReference>
<keyword evidence="3" id="KW-1185">Reference proteome</keyword>
<gene>
    <name evidence="2" type="ORF">QM524_11145</name>
</gene>
<evidence type="ECO:0000313" key="2">
    <source>
        <dbReference type="EMBL" id="MDI9859765.1"/>
    </source>
</evidence>
<proteinExistence type="predicted"/>
<accession>A0ABT6Y877</accession>
<dbReference type="EMBL" id="JASHIF010000009">
    <property type="protein sequence ID" value="MDI9859765.1"/>
    <property type="molecule type" value="Genomic_DNA"/>
</dbReference>
<evidence type="ECO:0000259" key="1">
    <source>
        <dbReference type="Pfam" id="PF06439"/>
    </source>
</evidence>
<dbReference type="RefSeq" id="WP_283344644.1">
    <property type="nucleotide sequence ID" value="NZ_JASHIF010000009.1"/>
</dbReference>
<feature type="domain" description="3-keto-alpha-glucoside-1,2-lyase/3-keto-2-hydroxy-glucal hydratase" evidence="1">
    <location>
        <begin position="26"/>
        <end position="220"/>
    </location>
</feature>